<dbReference type="RefSeq" id="WP_379723703.1">
    <property type="nucleotide sequence ID" value="NZ_JBHRYJ010000001.1"/>
</dbReference>
<dbReference type="PANTHER" id="PTHR43537">
    <property type="entry name" value="TRANSCRIPTIONAL REGULATOR, GNTR FAMILY"/>
    <property type="match status" value="1"/>
</dbReference>
<feature type="compositionally biased region" description="Low complexity" evidence="4">
    <location>
        <begin position="224"/>
        <end position="237"/>
    </location>
</feature>
<dbReference type="Proteomes" id="UP001595711">
    <property type="component" value="Unassembled WGS sequence"/>
</dbReference>
<comment type="caution">
    <text evidence="6">The sequence shown here is derived from an EMBL/GenBank/DDBJ whole genome shotgun (WGS) entry which is preliminary data.</text>
</comment>
<evidence type="ECO:0000256" key="4">
    <source>
        <dbReference type="SAM" id="MobiDB-lite"/>
    </source>
</evidence>
<name>A0ABV7VE51_9PROT</name>
<reference evidence="7" key="1">
    <citation type="journal article" date="2019" name="Int. J. Syst. Evol. Microbiol.">
        <title>The Global Catalogue of Microorganisms (GCM) 10K type strain sequencing project: providing services to taxonomists for standard genome sequencing and annotation.</title>
        <authorList>
            <consortium name="The Broad Institute Genomics Platform"/>
            <consortium name="The Broad Institute Genome Sequencing Center for Infectious Disease"/>
            <person name="Wu L."/>
            <person name="Ma J."/>
        </authorList>
    </citation>
    <scope>NUCLEOTIDE SEQUENCE [LARGE SCALE GENOMIC DNA]</scope>
    <source>
        <strain evidence="7">KCTC 42182</strain>
    </source>
</reference>
<organism evidence="6 7">
    <name type="scientific">Ferrovibrio xuzhouensis</name>
    <dbReference type="NCBI Taxonomy" id="1576914"/>
    <lineage>
        <taxon>Bacteria</taxon>
        <taxon>Pseudomonadati</taxon>
        <taxon>Pseudomonadota</taxon>
        <taxon>Alphaproteobacteria</taxon>
        <taxon>Rhodospirillales</taxon>
        <taxon>Rhodospirillaceae</taxon>
        <taxon>Ferrovibrio</taxon>
    </lineage>
</organism>
<dbReference type="Pfam" id="PF07729">
    <property type="entry name" value="FCD"/>
    <property type="match status" value="1"/>
</dbReference>
<feature type="region of interest" description="Disordered" evidence="4">
    <location>
        <begin position="214"/>
        <end position="249"/>
    </location>
</feature>
<dbReference type="PANTHER" id="PTHR43537:SF41">
    <property type="entry name" value="TRANSCRIPTIONAL REGULATORY PROTEIN"/>
    <property type="match status" value="1"/>
</dbReference>
<keyword evidence="1" id="KW-0805">Transcription regulation</keyword>
<keyword evidence="3" id="KW-0804">Transcription</keyword>
<dbReference type="PROSITE" id="PS50949">
    <property type="entry name" value="HTH_GNTR"/>
    <property type="match status" value="1"/>
</dbReference>
<proteinExistence type="predicted"/>
<evidence type="ECO:0000256" key="1">
    <source>
        <dbReference type="ARBA" id="ARBA00023015"/>
    </source>
</evidence>
<evidence type="ECO:0000256" key="2">
    <source>
        <dbReference type="ARBA" id="ARBA00023125"/>
    </source>
</evidence>
<evidence type="ECO:0000313" key="7">
    <source>
        <dbReference type="Proteomes" id="UP001595711"/>
    </source>
</evidence>
<dbReference type="SUPFAM" id="SSF48008">
    <property type="entry name" value="GntR ligand-binding domain-like"/>
    <property type="match status" value="1"/>
</dbReference>
<dbReference type="SMART" id="SM00345">
    <property type="entry name" value="HTH_GNTR"/>
    <property type="match status" value="1"/>
</dbReference>
<dbReference type="InterPro" id="IPR011711">
    <property type="entry name" value="GntR_C"/>
</dbReference>
<sequence length="249" mass="27490">MVTGERPRTARQYVLGILRTEILQGRHPPGSRLRQEEVAGRLNVSTTPVREAFRDLLAEGLISLDAHRGAVVRGLNLDDLREIYQMRIRLEPLLAERTLGAVTDESIARAEACHRRMCTTSSPEQWAHLNEEFHAALTVGRDDSRLASVVYSLAHAASPYVVLSLFAQPGLMATNNSDHEEMLALYKARDRAGVYRKTEHHLVQTLEAIEQEAEAKADPGYWQGQGSQSQGGQAESGLVAATPEDSTAR</sequence>
<dbReference type="Pfam" id="PF00392">
    <property type="entry name" value="GntR"/>
    <property type="match status" value="1"/>
</dbReference>
<protein>
    <submittedName>
        <fullName evidence="6">GntR family transcriptional regulator</fullName>
    </submittedName>
</protein>
<dbReference type="InterPro" id="IPR000524">
    <property type="entry name" value="Tscrpt_reg_HTH_GntR"/>
</dbReference>
<dbReference type="Gene3D" id="1.10.10.10">
    <property type="entry name" value="Winged helix-like DNA-binding domain superfamily/Winged helix DNA-binding domain"/>
    <property type="match status" value="1"/>
</dbReference>
<keyword evidence="7" id="KW-1185">Reference proteome</keyword>
<dbReference type="InterPro" id="IPR036388">
    <property type="entry name" value="WH-like_DNA-bd_sf"/>
</dbReference>
<keyword evidence="2" id="KW-0238">DNA-binding</keyword>
<evidence type="ECO:0000313" key="6">
    <source>
        <dbReference type="EMBL" id="MFC3675332.1"/>
    </source>
</evidence>
<dbReference type="CDD" id="cd07377">
    <property type="entry name" value="WHTH_GntR"/>
    <property type="match status" value="1"/>
</dbReference>
<feature type="domain" description="HTH gntR-type" evidence="5">
    <location>
        <begin position="8"/>
        <end position="75"/>
    </location>
</feature>
<dbReference type="SUPFAM" id="SSF46785">
    <property type="entry name" value="Winged helix' DNA-binding domain"/>
    <property type="match status" value="1"/>
</dbReference>
<gene>
    <name evidence="6" type="ORF">ACFOOQ_07250</name>
</gene>
<evidence type="ECO:0000256" key="3">
    <source>
        <dbReference type="ARBA" id="ARBA00023163"/>
    </source>
</evidence>
<dbReference type="Gene3D" id="1.20.120.530">
    <property type="entry name" value="GntR ligand-binding domain-like"/>
    <property type="match status" value="1"/>
</dbReference>
<evidence type="ECO:0000259" key="5">
    <source>
        <dbReference type="PROSITE" id="PS50949"/>
    </source>
</evidence>
<dbReference type="InterPro" id="IPR008920">
    <property type="entry name" value="TF_FadR/GntR_C"/>
</dbReference>
<dbReference type="SMART" id="SM00895">
    <property type="entry name" value="FCD"/>
    <property type="match status" value="1"/>
</dbReference>
<dbReference type="InterPro" id="IPR036390">
    <property type="entry name" value="WH_DNA-bd_sf"/>
</dbReference>
<accession>A0ABV7VE51</accession>
<dbReference type="EMBL" id="JBHRYJ010000001">
    <property type="protein sequence ID" value="MFC3675332.1"/>
    <property type="molecule type" value="Genomic_DNA"/>
</dbReference>